<dbReference type="Gene3D" id="3.30.70.330">
    <property type="match status" value="1"/>
</dbReference>
<reference evidence="6" key="1">
    <citation type="submission" date="2018-11" db="EMBL/GenBank/DDBJ databases">
        <title>Haplotype-resolved cattle genomes.</title>
        <authorList>
            <person name="Low W.Y."/>
            <person name="Tearle R."/>
            <person name="Bickhart D.M."/>
            <person name="Rosen B.D."/>
            <person name="Koren S."/>
            <person name="Rhie A."/>
            <person name="Hiendleder S."/>
            <person name="Phillippy A.M."/>
            <person name="Smith T.P.L."/>
            <person name="Williams J.L."/>
        </authorList>
    </citation>
    <scope>NUCLEOTIDE SEQUENCE [LARGE SCALE GENOMIC DNA]</scope>
</reference>
<dbReference type="GO" id="GO:0003723">
    <property type="term" value="F:RNA binding"/>
    <property type="evidence" value="ECO:0007669"/>
    <property type="project" value="UniProtKB-UniRule"/>
</dbReference>
<name>A0A4W2I0Q3_BOBOX</name>
<dbReference type="PANTHER" id="PTHR48034">
    <property type="entry name" value="TRANSFORMER-2 SEX-DETERMINING PROTEIN-RELATED"/>
    <property type="match status" value="1"/>
</dbReference>
<feature type="domain" description="RRM" evidence="4">
    <location>
        <begin position="14"/>
        <end position="92"/>
    </location>
</feature>
<dbReference type="CDD" id="cd12311">
    <property type="entry name" value="RRM_SRSF2_SRSF8"/>
    <property type="match status" value="1"/>
</dbReference>
<organism evidence="5 6">
    <name type="scientific">Bos indicus x Bos taurus</name>
    <name type="common">Hybrid cattle</name>
    <dbReference type="NCBI Taxonomy" id="30522"/>
    <lineage>
        <taxon>Eukaryota</taxon>
        <taxon>Metazoa</taxon>
        <taxon>Chordata</taxon>
        <taxon>Craniata</taxon>
        <taxon>Vertebrata</taxon>
        <taxon>Euteleostomi</taxon>
        <taxon>Mammalia</taxon>
        <taxon>Eutheria</taxon>
        <taxon>Laurasiatheria</taxon>
        <taxon>Artiodactyla</taxon>
        <taxon>Ruminantia</taxon>
        <taxon>Pecora</taxon>
        <taxon>Bovidae</taxon>
        <taxon>Bovinae</taxon>
        <taxon>Bos</taxon>
    </lineage>
</organism>
<dbReference type="PROSITE" id="PS50102">
    <property type="entry name" value="RRM"/>
    <property type="match status" value="1"/>
</dbReference>
<accession>A0A4W2I0Q3</accession>
<evidence type="ECO:0000256" key="3">
    <source>
        <dbReference type="SAM" id="MobiDB-lite"/>
    </source>
</evidence>
<evidence type="ECO:0000259" key="4">
    <source>
        <dbReference type="PROSITE" id="PS50102"/>
    </source>
</evidence>
<evidence type="ECO:0000256" key="2">
    <source>
        <dbReference type="PROSITE-ProRule" id="PRU00176"/>
    </source>
</evidence>
<sequence length="200" mass="22824">MNYSRPPPNVGDLISLKVDNLTDRISHSTLRCIFEKYGPIGYVYIPWDCFTQESRGFAFVHFHDKHHAEEAMDALDRVMLDGHVLRVPDLTSAAQSLHLAPVIILHHPRDQVPLEVPSPPRSPHLPQQPHLDVDPEAFHQEESTGPEDNQKIPPGFQKRKERCHIRIIKNYLLFIMNNLKVGGVWKGMRGTAGGEDQHLR</sequence>
<dbReference type="SUPFAM" id="SSF54928">
    <property type="entry name" value="RNA-binding domain, RBD"/>
    <property type="match status" value="1"/>
</dbReference>
<dbReference type="AlphaFoldDB" id="A0A4W2I0Q3"/>
<keyword evidence="1 2" id="KW-0694">RNA-binding</keyword>
<dbReference type="InterPro" id="IPR012677">
    <property type="entry name" value="Nucleotide-bd_a/b_plait_sf"/>
</dbReference>
<feature type="region of interest" description="Disordered" evidence="3">
    <location>
        <begin position="139"/>
        <end position="158"/>
    </location>
</feature>
<dbReference type="InterPro" id="IPR035979">
    <property type="entry name" value="RBD_domain_sf"/>
</dbReference>
<proteinExistence type="predicted"/>
<reference evidence="5" key="2">
    <citation type="submission" date="2025-08" db="UniProtKB">
        <authorList>
            <consortium name="Ensembl"/>
        </authorList>
    </citation>
    <scope>IDENTIFICATION</scope>
</reference>
<dbReference type="Ensembl" id="ENSBIXT00005025891.1">
    <property type="protein sequence ID" value="ENSBIXP00005037249.1"/>
    <property type="gene ID" value="ENSBIXG00005019042.1"/>
</dbReference>
<dbReference type="GeneTree" id="ENSGT00940000154883"/>
<evidence type="ECO:0000313" key="5">
    <source>
        <dbReference type="Ensembl" id="ENSBIXP00005037249.1"/>
    </source>
</evidence>
<dbReference type="Proteomes" id="UP000429181">
    <property type="component" value="Unassembled WGS sequence"/>
</dbReference>
<protein>
    <recommendedName>
        <fullName evidence="4">RRM domain-containing protein</fullName>
    </recommendedName>
</protein>
<dbReference type="InterPro" id="IPR050441">
    <property type="entry name" value="RBM"/>
</dbReference>
<evidence type="ECO:0000256" key="1">
    <source>
        <dbReference type="ARBA" id="ARBA00022884"/>
    </source>
</evidence>
<evidence type="ECO:0000313" key="6">
    <source>
        <dbReference type="Proteomes" id="UP000429181"/>
    </source>
</evidence>
<dbReference type="SMART" id="SM00360">
    <property type="entry name" value="RRM"/>
    <property type="match status" value="1"/>
</dbReference>
<dbReference type="InterPro" id="IPR000504">
    <property type="entry name" value="RRM_dom"/>
</dbReference>
<dbReference type="Pfam" id="PF00076">
    <property type="entry name" value="RRM_1"/>
    <property type="match status" value="1"/>
</dbReference>